<dbReference type="SUPFAM" id="SSF50969">
    <property type="entry name" value="YVTN repeat-like/Quinoprotein amine dehydrogenase"/>
    <property type="match status" value="1"/>
</dbReference>
<evidence type="ECO:0000313" key="3">
    <source>
        <dbReference type="Proteomes" id="UP000006038"/>
    </source>
</evidence>
<gene>
    <name evidence="2" type="primary">LOC102708738</name>
</gene>
<reference evidence="2" key="2">
    <citation type="submission" date="2013-04" db="UniProtKB">
        <authorList>
            <consortium name="EnsemblPlants"/>
        </authorList>
    </citation>
    <scope>IDENTIFICATION</scope>
</reference>
<sequence length="380" mass="41886">MDDGDARFADEDEIAVLGDDLLSEIIVRLPFKSVARSRCVSRSWRAAVSDDYLRRSLPLLMAVVYFPDDDDTVRCGGGGPRFACAGEDGGGDGGRRLEDCDLGFLPLEDGRDAVVCDGCNGLLLCRSPGTPELLVVEPVTRRWVALPAPAKEATLSVLAFDPSTSLDYRVINFTGWRDRGAAVEVFSSETWTWAVHEPEFGVPASCLSGSMHYHDGVLYILASEPDCLVCLDVADEFACSVIGLPEPMDGGDGRVAHSGGRLHYVSSDGELLKVWELDGDPPAPASRQWRLKHAVKIEHFVEGGGDEVRFLALHPENADVVYAWSPWKVVECDLRRRRTTTCHVWEFREGERNRVVKTWLVPSSCYLSDCLAHSHVMKCC</sequence>
<accession>J3MUN5</accession>
<feature type="domain" description="F-box" evidence="1">
    <location>
        <begin position="17"/>
        <end position="57"/>
    </location>
</feature>
<dbReference type="HOGENOM" id="CLU_022847_2_0_1"/>
<reference evidence="2" key="1">
    <citation type="journal article" date="2013" name="Nat. Commun.">
        <title>Whole-genome sequencing of Oryza brachyantha reveals mechanisms underlying Oryza genome evolution.</title>
        <authorList>
            <person name="Chen J."/>
            <person name="Huang Q."/>
            <person name="Gao D."/>
            <person name="Wang J."/>
            <person name="Lang Y."/>
            <person name="Liu T."/>
            <person name="Li B."/>
            <person name="Bai Z."/>
            <person name="Luis Goicoechea J."/>
            <person name="Liang C."/>
            <person name="Chen C."/>
            <person name="Zhang W."/>
            <person name="Sun S."/>
            <person name="Liao Y."/>
            <person name="Zhang X."/>
            <person name="Yang L."/>
            <person name="Song C."/>
            <person name="Wang M."/>
            <person name="Shi J."/>
            <person name="Liu G."/>
            <person name="Liu J."/>
            <person name="Zhou H."/>
            <person name="Zhou W."/>
            <person name="Yu Q."/>
            <person name="An N."/>
            <person name="Chen Y."/>
            <person name="Cai Q."/>
            <person name="Wang B."/>
            <person name="Liu B."/>
            <person name="Min J."/>
            <person name="Huang Y."/>
            <person name="Wu H."/>
            <person name="Li Z."/>
            <person name="Zhang Y."/>
            <person name="Yin Y."/>
            <person name="Song W."/>
            <person name="Jiang J."/>
            <person name="Jackson S.A."/>
            <person name="Wing R.A."/>
            <person name="Wang J."/>
            <person name="Chen M."/>
        </authorList>
    </citation>
    <scope>NUCLEOTIDE SEQUENCE [LARGE SCALE GENOMIC DNA]</scope>
    <source>
        <strain evidence="2">cv. IRGC 101232</strain>
    </source>
</reference>
<organism evidence="2">
    <name type="scientific">Oryza brachyantha</name>
    <name type="common">malo sina</name>
    <dbReference type="NCBI Taxonomy" id="4533"/>
    <lineage>
        <taxon>Eukaryota</taxon>
        <taxon>Viridiplantae</taxon>
        <taxon>Streptophyta</taxon>
        <taxon>Embryophyta</taxon>
        <taxon>Tracheophyta</taxon>
        <taxon>Spermatophyta</taxon>
        <taxon>Magnoliopsida</taxon>
        <taxon>Liliopsida</taxon>
        <taxon>Poales</taxon>
        <taxon>Poaceae</taxon>
        <taxon>BOP clade</taxon>
        <taxon>Oryzoideae</taxon>
        <taxon>Oryzeae</taxon>
        <taxon>Oryzinae</taxon>
        <taxon>Oryza</taxon>
    </lineage>
</organism>
<evidence type="ECO:0000313" key="2">
    <source>
        <dbReference type="EnsemblPlants" id="OB08G28160.1"/>
    </source>
</evidence>
<keyword evidence="3" id="KW-1185">Reference proteome</keyword>
<dbReference type="RefSeq" id="XP_006660318.1">
    <property type="nucleotide sequence ID" value="XM_006660255.3"/>
</dbReference>
<dbReference type="eggNOG" id="ENOG502S3VB">
    <property type="taxonomic scope" value="Eukaryota"/>
</dbReference>
<dbReference type="InterPro" id="IPR056592">
    <property type="entry name" value="Beta-prop_At3g26010-like"/>
</dbReference>
<dbReference type="SMART" id="SM00256">
    <property type="entry name" value="FBOX"/>
    <property type="match status" value="1"/>
</dbReference>
<dbReference type="Pfam" id="PF00646">
    <property type="entry name" value="F-box"/>
    <property type="match status" value="1"/>
</dbReference>
<dbReference type="InterPro" id="IPR055290">
    <property type="entry name" value="At3g26010-like"/>
</dbReference>
<dbReference type="InterPro" id="IPR036047">
    <property type="entry name" value="F-box-like_dom_sf"/>
</dbReference>
<protein>
    <recommendedName>
        <fullName evidence="1">F-box domain-containing protein</fullName>
    </recommendedName>
</protein>
<dbReference type="Proteomes" id="UP000006038">
    <property type="component" value="Chromosome 8"/>
</dbReference>
<dbReference type="InterPro" id="IPR001810">
    <property type="entry name" value="F-box_dom"/>
</dbReference>
<proteinExistence type="predicted"/>
<dbReference type="Gene3D" id="1.20.1280.50">
    <property type="match status" value="1"/>
</dbReference>
<dbReference type="GeneID" id="102708738"/>
<dbReference type="STRING" id="4533.J3MUN5"/>
<dbReference type="PANTHER" id="PTHR35546">
    <property type="entry name" value="F-BOX PROTEIN INTERACTION DOMAIN PROTEIN-RELATED"/>
    <property type="match status" value="1"/>
</dbReference>
<dbReference type="SUPFAM" id="SSF81383">
    <property type="entry name" value="F-box domain"/>
    <property type="match status" value="1"/>
</dbReference>
<dbReference type="OrthoDB" id="605328at2759"/>
<evidence type="ECO:0000259" key="1">
    <source>
        <dbReference type="SMART" id="SM00256"/>
    </source>
</evidence>
<dbReference type="KEGG" id="obr:102708738"/>
<dbReference type="InterPro" id="IPR011044">
    <property type="entry name" value="Quino_amine_DH_bsu"/>
</dbReference>
<dbReference type="Pfam" id="PF24750">
    <property type="entry name" value="b-prop_At3g26010-like"/>
    <property type="match status" value="1"/>
</dbReference>
<dbReference type="EnsemblPlants" id="OB08G28160.1">
    <property type="protein sequence ID" value="OB08G28160.1"/>
    <property type="gene ID" value="OB08G28160"/>
</dbReference>
<dbReference type="OMA" id="NWCATIS"/>
<name>J3MUN5_ORYBR</name>
<dbReference type="AlphaFoldDB" id="J3MUN5"/>
<dbReference type="Gramene" id="OB08G28160.1">
    <property type="protein sequence ID" value="OB08G28160.1"/>
    <property type="gene ID" value="OB08G28160"/>
</dbReference>
<dbReference type="PANTHER" id="PTHR35546:SF130">
    <property type="entry name" value="EXPRESSED PROTEIN"/>
    <property type="match status" value="1"/>
</dbReference>